<dbReference type="InterPro" id="IPR004360">
    <property type="entry name" value="Glyas_Fos-R_dOase_dom"/>
</dbReference>
<keyword evidence="3" id="KW-1185">Reference proteome</keyword>
<evidence type="ECO:0000313" key="2">
    <source>
        <dbReference type="EMBL" id="GLQ08244.1"/>
    </source>
</evidence>
<dbReference type="Pfam" id="PF00903">
    <property type="entry name" value="Glyoxalase"/>
    <property type="match status" value="1"/>
</dbReference>
<dbReference type="Gene3D" id="3.30.720.110">
    <property type="match status" value="1"/>
</dbReference>
<dbReference type="InterPro" id="IPR037523">
    <property type="entry name" value="VOC_core"/>
</dbReference>
<dbReference type="PROSITE" id="PS51819">
    <property type="entry name" value="VOC"/>
    <property type="match status" value="1"/>
</dbReference>
<gene>
    <name evidence="2" type="ORF">GCM10007913_01760</name>
</gene>
<feature type="domain" description="VOC" evidence="1">
    <location>
        <begin position="4"/>
        <end position="121"/>
    </location>
</feature>
<dbReference type="GO" id="GO:0051213">
    <property type="term" value="F:dioxygenase activity"/>
    <property type="evidence" value="ECO:0007669"/>
    <property type="project" value="UniProtKB-KW"/>
</dbReference>
<reference evidence="2" key="1">
    <citation type="journal article" date="2014" name="Int. J. Syst. Evol. Microbiol.">
        <title>Complete genome of a new Firmicutes species belonging to the dominant human colonic microbiota ('Ruminococcus bicirculans') reveals two chromosomes and a selective capacity to utilize plant glucans.</title>
        <authorList>
            <consortium name="NISC Comparative Sequencing Program"/>
            <person name="Wegmann U."/>
            <person name="Louis P."/>
            <person name="Goesmann A."/>
            <person name="Henrissat B."/>
            <person name="Duncan S.H."/>
            <person name="Flint H.J."/>
        </authorList>
    </citation>
    <scope>NUCLEOTIDE SEQUENCE</scope>
    <source>
        <strain evidence="2">NBRC 103855</strain>
    </source>
</reference>
<dbReference type="RefSeq" id="WP_284387025.1">
    <property type="nucleotide sequence ID" value="NZ_BSNG01000001.1"/>
</dbReference>
<dbReference type="Proteomes" id="UP001161406">
    <property type="component" value="Unassembled WGS sequence"/>
</dbReference>
<dbReference type="EMBL" id="BSNG01000001">
    <property type="protein sequence ID" value="GLQ08244.1"/>
    <property type="molecule type" value="Genomic_DNA"/>
</dbReference>
<comment type="caution">
    <text evidence="2">The sequence shown here is derived from an EMBL/GenBank/DDBJ whole genome shotgun (WGS) entry which is preliminary data.</text>
</comment>
<dbReference type="PANTHER" id="PTHR34109">
    <property type="entry name" value="BNAUNNG04460D PROTEIN-RELATED"/>
    <property type="match status" value="1"/>
</dbReference>
<dbReference type="Gene3D" id="3.30.720.120">
    <property type="match status" value="1"/>
</dbReference>
<dbReference type="CDD" id="cd07246">
    <property type="entry name" value="VOC_like"/>
    <property type="match status" value="1"/>
</dbReference>
<organism evidence="2 3">
    <name type="scientific">Devosia yakushimensis</name>
    <dbReference type="NCBI Taxonomy" id="470028"/>
    <lineage>
        <taxon>Bacteria</taxon>
        <taxon>Pseudomonadati</taxon>
        <taxon>Pseudomonadota</taxon>
        <taxon>Alphaproteobacteria</taxon>
        <taxon>Hyphomicrobiales</taxon>
        <taxon>Devosiaceae</taxon>
        <taxon>Devosia</taxon>
    </lineage>
</organism>
<protein>
    <submittedName>
        <fullName evidence="2">Extradiol dioxygenase</fullName>
    </submittedName>
</protein>
<evidence type="ECO:0000313" key="3">
    <source>
        <dbReference type="Proteomes" id="UP001161406"/>
    </source>
</evidence>
<keyword evidence="2" id="KW-0223">Dioxygenase</keyword>
<evidence type="ECO:0000259" key="1">
    <source>
        <dbReference type="PROSITE" id="PS51819"/>
    </source>
</evidence>
<dbReference type="InterPro" id="IPR029068">
    <property type="entry name" value="Glyas_Bleomycin-R_OHBP_Dase"/>
</dbReference>
<keyword evidence="2" id="KW-0560">Oxidoreductase</keyword>
<proteinExistence type="predicted"/>
<dbReference type="SUPFAM" id="SSF54593">
    <property type="entry name" value="Glyoxalase/Bleomycin resistance protein/Dihydroxybiphenyl dioxygenase"/>
    <property type="match status" value="1"/>
</dbReference>
<dbReference type="PANTHER" id="PTHR34109:SF1">
    <property type="entry name" value="VOC DOMAIN-CONTAINING PROTEIN"/>
    <property type="match status" value="1"/>
</dbReference>
<name>A0ABQ5UAI6_9HYPH</name>
<sequence>MYKPADHNSLSPYLIVNDARPVIDFIKAVFGTEPTLEHSDESGALSHVEFKIDDTILMLGQAPGATSQAHIHVYVPDVDQSFELARAAGGKVVQEPMQKADPDRRCGIADPSGTTWWLATTQGFNNA</sequence>
<accession>A0ABQ5UAI6</accession>
<reference evidence="2" key="2">
    <citation type="submission" date="2023-01" db="EMBL/GenBank/DDBJ databases">
        <title>Draft genome sequence of Devosia yakushimensis strain NBRC 103855.</title>
        <authorList>
            <person name="Sun Q."/>
            <person name="Mori K."/>
        </authorList>
    </citation>
    <scope>NUCLEOTIDE SEQUENCE</scope>
    <source>
        <strain evidence="2">NBRC 103855</strain>
    </source>
</reference>